<organism evidence="14 15">
    <name type="scientific">Falsiporphyromonas endometrii</name>
    <dbReference type="NCBI Taxonomy" id="1387297"/>
    <lineage>
        <taxon>Bacteria</taxon>
        <taxon>Pseudomonadati</taxon>
        <taxon>Bacteroidota</taxon>
        <taxon>Bacteroidia</taxon>
        <taxon>Bacteroidales</taxon>
        <taxon>Porphyromonadaceae</taxon>
        <taxon>Falsiporphyromonas</taxon>
    </lineage>
</organism>
<keyword evidence="8 10" id="KW-0378">Hydrolase</keyword>
<name>A0ABV9KA32_9PORP</name>
<comment type="catalytic activity">
    <reaction evidence="1 10 12">
        <text>Hydrolyzes single-stranded DNA or mismatched double-stranded DNA and polynucleotides, releasing free uracil.</text>
        <dbReference type="EC" id="3.2.2.27"/>
    </reaction>
</comment>
<dbReference type="PROSITE" id="PS00130">
    <property type="entry name" value="U_DNA_GLYCOSYLASE"/>
    <property type="match status" value="1"/>
</dbReference>
<evidence type="ECO:0000313" key="14">
    <source>
        <dbReference type="EMBL" id="MFC4666798.1"/>
    </source>
</evidence>
<evidence type="ECO:0000313" key="15">
    <source>
        <dbReference type="Proteomes" id="UP001596020"/>
    </source>
</evidence>
<protein>
    <recommendedName>
        <fullName evidence="5 10">Uracil-DNA glycosylase</fullName>
        <shortName evidence="10">UDG</shortName>
        <ecNumber evidence="4 10">3.2.2.27</ecNumber>
    </recommendedName>
</protein>
<comment type="similarity">
    <text evidence="3 10 12">Belongs to the uracil-DNA glycosylase (UDG) superfamily. UNG family.</text>
</comment>
<evidence type="ECO:0000256" key="3">
    <source>
        <dbReference type="ARBA" id="ARBA00008184"/>
    </source>
</evidence>
<dbReference type="NCBIfam" id="NF003591">
    <property type="entry name" value="PRK05254.1-4"/>
    <property type="match status" value="1"/>
</dbReference>
<keyword evidence="9 10" id="KW-0234">DNA repair</keyword>
<dbReference type="SUPFAM" id="SSF52141">
    <property type="entry name" value="Uracil-DNA glycosylase-like"/>
    <property type="match status" value="1"/>
</dbReference>
<evidence type="ECO:0000256" key="6">
    <source>
        <dbReference type="ARBA" id="ARBA00022490"/>
    </source>
</evidence>
<evidence type="ECO:0000256" key="7">
    <source>
        <dbReference type="ARBA" id="ARBA00022763"/>
    </source>
</evidence>
<dbReference type="NCBIfam" id="NF003588">
    <property type="entry name" value="PRK05254.1-1"/>
    <property type="match status" value="1"/>
</dbReference>
<dbReference type="InterPro" id="IPR036895">
    <property type="entry name" value="Uracil-DNA_glycosylase-like_sf"/>
</dbReference>
<dbReference type="InterPro" id="IPR002043">
    <property type="entry name" value="UDG_fam1"/>
</dbReference>
<dbReference type="Gene3D" id="3.40.470.10">
    <property type="entry name" value="Uracil-DNA glycosylase-like domain"/>
    <property type="match status" value="1"/>
</dbReference>
<dbReference type="HAMAP" id="MF_00148">
    <property type="entry name" value="UDG"/>
    <property type="match status" value="1"/>
</dbReference>
<dbReference type="InterPro" id="IPR005122">
    <property type="entry name" value="Uracil-DNA_glycosylase-like"/>
</dbReference>
<dbReference type="SMART" id="SM00986">
    <property type="entry name" value="UDG"/>
    <property type="match status" value="1"/>
</dbReference>
<dbReference type="CDD" id="cd10027">
    <property type="entry name" value="UDG-F1-like"/>
    <property type="match status" value="1"/>
</dbReference>
<gene>
    <name evidence="10 14" type="primary">ung</name>
    <name evidence="14" type="ORF">ACFO3G_09360</name>
</gene>
<feature type="active site" description="Proton acceptor" evidence="10 11">
    <location>
        <position position="69"/>
    </location>
</feature>
<comment type="function">
    <text evidence="2 10 12">Excises uracil residues from the DNA which can arise as a result of misincorporation of dUMP residues by DNA polymerase or due to deamination of cytosine.</text>
</comment>
<evidence type="ECO:0000256" key="11">
    <source>
        <dbReference type="PROSITE-ProRule" id="PRU10072"/>
    </source>
</evidence>
<comment type="caution">
    <text evidence="14">The sequence shown here is derived from an EMBL/GenBank/DDBJ whole genome shotgun (WGS) entry which is preliminary data.</text>
</comment>
<dbReference type="NCBIfam" id="NF003589">
    <property type="entry name" value="PRK05254.1-2"/>
    <property type="match status" value="1"/>
</dbReference>
<reference evidence="15" key="1">
    <citation type="journal article" date="2019" name="Int. J. Syst. Evol. Microbiol.">
        <title>The Global Catalogue of Microorganisms (GCM) 10K type strain sequencing project: providing services to taxonomists for standard genome sequencing and annotation.</title>
        <authorList>
            <consortium name="The Broad Institute Genomics Platform"/>
            <consortium name="The Broad Institute Genome Sequencing Center for Infectious Disease"/>
            <person name="Wu L."/>
            <person name="Ma J."/>
        </authorList>
    </citation>
    <scope>NUCLEOTIDE SEQUENCE [LARGE SCALE GENOMIC DNA]</scope>
    <source>
        <strain evidence="15">CGMCC 4.7357</strain>
    </source>
</reference>
<dbReference type="NCBIfam" id="TIGR00628">
    <property type="entry name" value="ung"/>
    <property type="match status" value="1"/>
</dbReference>
<keyword evidence="15" id="KW-1185">Reference proteome</keyword>
<dbReference type="RefSeq" id="WP_380080219.1">
    <property type="nucleotide sequence ID" value="NZ_JBHSGO010000216.1"/>
</dbReference>
<dbReference type="Pfam" id="PF03167">
    <property type="entry name" value="UDG"/>
    <property type="match status" value="1"/>
</dbReference>
<keyword evidence="7 10" id="KW-0227">DNA damage</keyword>
<evidence type="ECO:0000256" key="1">
    <source>
        <dbReference type="ARBA" id="ARBA00001400"/>
    </source>
</evidence>
<dbReference type="Proteomes" id="UP001596020">
    <property type="component" value="Unassembled WGS sequence"/>
</dbReference>
<dbReference type="SMART" id="SM00987">
    <property type="entry name" value="UreE_C"/>
    <property type="match status" value="1"/>
</dbReference>
<proteinExistence type="inferred from homology"/>
<evidence type="ECO:0000256" key="4">
    <source>
        <dbReference type="ARBA" id="ARBA00012030"/>
    </source>
</evidence>
<comment type="subcellular location">
    <subcellularLocation>
        <location evidence="10">Cytoplasm</location>
    </subcellularLocation>
</comment>
<accession>A0ABV9KA32</accession>
<dbReference type="PANTHER" id="PTHR11264:SF0">
    <property type="entry name" value="URACIL-DNA GLYCOSYLASE"/>
    <property type="match status" value="1"/>
</dbReference>
<sequence length="225" mass="25221">MNPDLVRIEAGWKEALKDEFSKLYFDILTNFIREEYAGPTPIYPPAKLIFRAFDECPFDKVKVVILGQDPYHEAGQAEGLSFSVPDNCPIPPSLRNIYQEIFSDLGRPSVMKTGHLIDWARQGVLLLNATLTVKAKEAGSHQNKGWETFTDAAIQKLASERSGIVFLLWGAYAGKKAAMIDPKKHLILKAPHPSPLAAYRGFFGCKHFSKANEYLISQGKEPINW</sequence>
<feature type="domain" description="Uracil-DNA glycosylase-like" evidence="13">
    <location>
        <begin position="53"/>
        <end position="215"/>
    </location>
</feature>
<dbReference type="InterPro" id="IPR018085">
    <property type="entry name" value="Ura-DNA_Glyclase_AS"/>
</dbReference>
<dbReference type="GO" id="GO:0004844">
    <property type="term" value="F:uracil DNA N-glycosylase activity"/>
    <property type="evidence" value="ECO:0007669"/>
    <property type="project" value="UniProtKB-EC"/>
</dbReference>
<dbReference type="PANTHER" id="PTHR11264">
    <property type="entry name" value="URACIL-DNA GLYCOSYLASE"/>
    <property type="match status" value="1"/>
</dbReference>
<evidence type="ECO:0000256" key="12">
    <source>
        <dbReference type="RuleBase" id="RU003780"/>
    </source>
</evidence>
<dbReference type="EC" id="3.2.2.27" evidence="4 10"/>
<dbReference type="EMBL" id="JBHSGO010000216">
    <property type="protein sequence ID" value="MFC4666798.1"/>
    <property type="molecule type" value="Genomic_DNA"/>
</dbReference>
<evidence type="ECO:0000256" key="10">
    <source>
        <dbReference type="HAMAP-Rule" id="MF_00148"/>
    </source>
</evidence>
<keyword evidence="6 10" id="KW-0963">Cytoplasm</keyword>
<evidence type="ECO:0000256" key="2">
    <source>
        <dbReference type="ARBA" id="ARBA00002631"/>
    </source>
</evidence>
<evidence type="ECO:0000256" key="9">
    <source>
        <dbReference type="ARBA" id="ARBA00023204"/>
    </source>
</evidence>
<dbReference type="NCBIfam" id="NF003592">
    <property type="entry name" value="PRK05254.1-5"/>
    <property type="match status" value="1"/>
</dbReference>
<evidence type="ECO:0000259" key="13">
    <source>
        <dbReference type="SMART" id="SM00986"/>
    </source>
</evidence>
<keyword evidence="14" id="KW-0326">Glycosidase</keyword>
<evidence type="ECO:0000256" key="8">
    <source>
        <dbReference type="ARBA" id="ARBA00022801"/>
    </source>
</evidence>
<evidence type="ECO:0000256" key="5">
    <source>
        <dbReference type="ARBA" id="ARBA00018429"/>
    </source>
</evidence>